<dbReference type="GO" id="GO:0046872">
    <property type="term" value="F:metal ion binding"/>
    <property type="evidence" value="ECO:0007669"/>
    <property type="project" value="UniProtKB-KW"/>
</dbReference>
<keyword evidence="10" id="KW-0472">Membrane</keyword>
<dbReference type="Gene3D" id="1.10.630.10">
    <property type="entry name" value="Cytochrome P450"/>
    <property type="match status" value="1"/>
</dbReference>
<keyword evidence="4" id="KW-0812">Transmembrane</keyword>
<comment type="similarity">
    <text evidence="2 12">Belongs to the cytochrome P450 family.</text>
</comment>
<dbReference type="PRINTS" id="PR00463">
    <property type="entry name" value="EP450I"/>
</dbReference>
<reference evidence="14 15" key="1">
    <citation type="submission" date="2024-06" db="EMBL/GenBank/DDBJ databases">
        <title>A chromosome level genome sequence of Diviner's sage (Salvia divinorum).</title>
        <authorList>
            <person name="Ford S.A."/>
            <person name="Ro D.-K."/>
            <person name="Ness R.W."/>
            <person name="Phillips M.A."/>
        </authorList>
    </citation>
    <scope>NUCLEOTIDE SEQUENCE [LARGE SCALE GENOMIC DNA]</scope>
    <source>
        <strain evidence="14">SAF-2024a</strain>
        <tissue evidence="14">Leaf</tissue>
    </source>
</reference>
<keyword evidence="5 11" id="KW-0479">Metal-binding</keyword>
<dbReference type="EMBL" id="JBEAFC010000011">
    <property type="protein sequence ID" value="KAL1537654.1"/>
    <property type="molecule type" value="Genomic_DNA"/>
</dbReference>
<evidence type="ECO:0000256" key="8">
    <source>
        <dbReference type="ARBA" id="ARBA00023004"/>
    </source>
</evidence>
<keyword evidence="8 11" id="KW-0408">Iron</keyword>
<dbReference type="PANTHER" id="PTHR24282:SF250">
    <property type="entry name" value="CYTOCHROME P450 CYP72A219-LIKE"/>
    <property type="match status" value="1"/>
</dbReference>
<feature type="chain" id="PRO_5044893895" evidence="13">
    <location>
        <begin position="24"/>
        <end position="522"/>
    </location>
</feature>
<gene>
    <name evidence="14" type="ORF">AAHA92_30143</name>
</gene>
<dbReference type="Proteomes" id="UP001567538">
    <property type="component" value="Unassembled WGS sequence"/>
</dbReference>
<evidence type="ECO:0000256" key="9">
    <source>
        <dbReference type="ARBA" id="ARBA00023033"/>
    </source>
</evidence>
<dbReference type="PANTHER" id="PTHR24282">
    <property type="entry name" value="CYTOCHROME P450 FAMILY MEMBER"/>
    <property type="match status" value="1"/>
</dbReference>
<evidence type="ECO:0000256" key="1">
    <source>
        <dbReference type="ARBA" id="ARBA00004167"/>
    </source>
</evidence>
<feature type="signal peptide" evidence="13">
    <location>
        <begin position="1"/>
        <end position="23"/>
    </location>
</feature>
<dbReference type="PRINTS" id="PR00385">
    <property type="entry name" value="P450"/>
</dbReference>
<organism evidence="14 15">
    <name type="scientific">Salvia divinorum</name>
    <name type="common">Maria pastora</name>
    <name type="synonym">Diviner's sage</name>
    <dbReference type="NCBI Taxonomy" id="28513"/>
    <lineage>
        <taxon>Eukaryota</taxon>
        <taxon>Viridiplantae</taxon>
        <taxon>Streptophyta</taxon>
        <taxon>Embryophyta</taxon>
        <taxon>Tracheophyta</taxon>
        <taxon>Spermatophyta</taxon>
        <taxon>Magnoliopsida</taxon>
        <taxon>eudicotyledons</taxon>
        <taxon>Gunneridae</taxon>
        <taxon>Pentapetalae</taxon>
        <taxon>asterids</taxon>
        <taxon>lamiids</taxon>
        <taxon>Lamiales</taxon>
        <taxon>Lamiaceae</taxon>
        <taxon>Nepetoideae</taxon>
        <taxon>Mentheae</taxon>
        <taxon>Salviinae</taxon>
        <taxon>Salvia</taxon>
        <taxon>Salvia subgen. Calosphace</taxon>
    </lineage>
</organism>
<evidence type="ECO:0000256" key="5">
    <source>
        <dbReference type="ARBA" id="ARBA00022723"/>
    </source>
</evidence>
<dbReference type="SUPFAM" id="SSF48264">
    <property type="entry name" value="Cytochrome P450"/>
    <property type="match status" value="1"/>
</dbReference>
<evidence type="ECO:0000256" key="11">
    <source>
        <dbReference type="PIRSR" id="PIRSR602401-1"/>
    </source>
</evidence>
<comment type="cofactor">
    <cofactor evidence="11">
        <name>heme</name>
        <dbReference type="ChEBI" id="CHEBI:30413"/>
    </cofactor>
</comment>
<evidence type="ECO:0000313" key="15">
    <source>
        <dbReference type="Proteomes" id="UP001567538"/>
    </source>
</evidence>
<proteinExistence type="inferred from homology"/>
<dbReference type="GO" id="GO:0009753">
    <property type="term" value="P:response to jasmonic acid"/>
    <property type="evidence" value="ECO:0007669"/>
    <property type="project" value="UniProtKB-ARBA"/>
</dbReference>
<evidence type="ECO:0000256" key="13">
    <source>
        <dbReference type="SAM" id="SignalP"/>
    </source>
</evidence>
<keyword evidence="3 11" id="KW-0349">Heme</keyword>
<evidence type="ECO:0000256" key="3">
    <source>
        <dbReference type="ARBA" id="ARBA00022617"/>
    </source>
</evidence>
<keyword evidence="6" id="KW-1133">Transmembrane helix</keyword>
<dbReference type="Pfam" id="PF00067">
    <property type="entry name" value="p450"/>
    <property type="match status" value="1"/>
</dbReference>
<dbReference type="EC" id="1.14.14.1" evidence="14"/>
<dbReference type="GO" id="GO:0009820">
    <property type="term" value="P:alkaloid metabolic process"/>
    <property type="evidence" value="ECO:0007669"/>
    <property type="project" value="UniProtKB-ARBA"/>
</dbReference>
<keyword evidence="9 12" id="KW-0503">Monooxygenase</keyword>
<sequence length="522" mass="60351">MSFLSLSLFAMLCLLMASMVIWGWKMVNWVWIRPKKIEKRLRAQGLAGNPYRLLYGDTNDMAAMIKEAKSKPINLSDDVVPRVLPLHHHIINKYGKASFIWIGPVARVLIMEPKLLKQILINNHIFKKPTHNPLAQFLVCGLAGYEDEKWAKHRRIINPAFYVEKLKHMVPAMHTSCGEMIRKWEKLVVDEVGFIEIEVQSHFEDLTTEIISRTAFGSRHEEGRRIFELQKEQSELTRQVLQSVYIPGWRYIPTKRNRRMKEINDQLCRQLRGIIDKREESMRKGECADDDLLGILLKSNEREIRENGSSSAGMSIEEVVEECKTFYLSGQESTSNLLSWTMMMLGSHPTWQEQARDEIFRVFGDGEPHFDGLNRLKVLTMILYEVLRLYPPAIIFNRILEKETELGDMTLPGGAHVLLPIILIHRDKQLWGEDADEFKPERFAEGIAQATQNQLSFFPFSWGPRVCIGNNFALIEAKMALVMILRRFSFELSPSYTHAPSFVVSLKPQHGIHLTLSRFHKP</sequence>
<dbReference type="GO" id="GO:0016114">
    <property type="term" value="P:terpenoid biosynthetic process"/>
    <property type="evidence" value="ECO:0007669"/>
    <property type="project" value="UniProtKB-ARBA"/>
</dbReference>
<dbReference type="AlphaFoldDB" id="A0ABD1G3A6"/>
<accession>A0ABD1G3A6</accession>
<evidence type="ECO:0000256" key="6">
    <source>
        <dbReference type="ARBA" id="ARBA00022989"/>
    </source>
</evidence>
<dbReference type="InterPro" id="IPR001128">
    <property type="entry name" value="Cyt_P450"/>
</dbReference>
<evidence type="ECO:0000256" key="12">
    <source>
        <dbReference type="RuleBase" id="RU000461"/>
    </source>
</evidence>
<keyword evidence="7 12" id="KW-0560">Oxidoreductase</keyword>
<comment type="caution">
    <text evidence="14">The sequence shown here is derived from an EMBL/GenBank/DDBJ whole genome shotgun (WGS) entry which is preliminary data.</text>
</comment>
<evidence type="ECO:0000256" key="2">
    <source>
        <dbReference type="ARBA" id="ARBA00010617"/>
    </source>
</evidence>
<comment type="subcellular location">
    <subcellularLocation>
        <location evidence="1">Membrane</location>
        <topology evidence="1">Single-pass membrane protein</topology>
    </subcellularLocation>
</comment>
<dbReference type="FunFam" id="1.10.630.10:FF:000029">
    <property type="entry name" value="Cytochrome P450 734A1"/>
    <property type="match status" value="1"/>
</dbReference>
<dbReference type="GO" id="GO:0016712">
    <property type="term" value="F:oxidoreductase activity, acting on paired donors, with incorporation or reduction of molecular oxygen, reduced flavin or flavoprotein as one donor, and incorporation of one atom of oxygen"/>
    <property type="evidence" value="ECO:0007669"/>
    <property type="project" value="UniProtKB-EC"/>
</dbReference>
<name>A0ABD1G3A6_SALDI</name>
<keyword evidence="13" id="KW-0732">Signal</keyword>
<evidence type="ECO:0000313" key="14">
    <source>
        <dbReference type="EMBL" id="KAL1537654.1"/>
    </source>
</evidence>
<evidence type="ECO:0000256" key="7">
    <source>
        <dbReference type="ARBA" id="ARBA00023002"/>
    </source>
</evidence>
<keyword evidence="15" id="KW-1185">Reference proteome</keyword>
<feature type="binding site" description="axial binding residue" evidence="11">
    <location>
        <position position="467"/>
    </location>
    <ligand>
        <name>heme</name>
        <dbReference type="ChEBI" id="CHEBI:30413"/>
    </ligand>
    <ligandPart>
        <name>Fe</name>
        <dbReference type="ChEBI" id="CHEBI:18248"/>
    </ligandPart>
</feature>
<dbReference type="InterPro" id="IPR017972">
    <property type="entry name" value="Cyt_P450_CS"/>
</dbReference>
<evidence type="ECO:0000256" key="4">
    <source>
        <dbReference type="ARBA" id="ARBA00022692"/>
    </source>
</evidence>
<dbReference type="PROSITE" id="PS00086">
    <property type="entry name" value="CYTOCHROME_P450"/>
    <property type="match status" value="1"/>
</dbReference>
<evidence type="ECO:0000256" key="10">
    <source>
        <dbReference type="ARBA" id="ARBA00023136"/>
    </source>
</evidence>
<protein>
    <submittedName>
        <fullName evidence="14">Unspecific monooxygenase</fullName>
        <ecNumber evidence="14">1.14.14.1</ecNumber>
    </submittedName>
</protein>
<dbReference type="GO" id="GO:0016020">
    <property type="term" value="C:membrane"/>
    <property type="evidence" value="ECO:0007669"/>
    <property type="project" value="UniProtKB-SubCell"/>
</dbReference>
<dbReference type="InterPro" id="IPR002401">
    <property type="entry name" value="Cyt_P450_E_grp-I"/>
</dbReference>
<dbReference type="InterPro" id="IPR050665">
    <property type="entry name" value="Cytochrome_P450_Monooxygen"/>
</dbReference>
<dbReference type="InterPro" id="IPR036396">
    <property type="entry name" value="Cyt_P450_sf"/>
</dbReference>